<dbReference type="InterPro" id="IPR017900">
    <property type="entry name" value="4Fe4S_Fe_S_CS"/>
</dbReference>
<name>A0ABT1ND92_9FIRM</name>
<gene>
    <name evidence="6" type="ORF">LJD61_06650</name>
</gene>
<dbReference type="PROSITE" id="PS51379">
    <property type="entry name" value="4FE4S_FER_2"/>
    <property type="match status" value="2"/>
</dbReference>
<dbReference type="RefSeq" id="WP_255226749.1">
    <property type="nucleotide sequence ID" value="NZ_JAJEKE010000004.1"/>
</dbReference>
<dbReference type="InterPro" id="IPR017896">
    <property type="entry name" value="4Fe4S_Fe-S-bd"/>
</dbReference>
<dbReference type="PANTHER" id="PTHR43687">
    <property type="entry name" value="ADENYLYLSULFATE REDUCTASE, BETA SUBUNIT"/>
    <property type="match status" value="1"/>
</dbReference>
<evidence type="ECO:0000256" key="3">
    <source>
        <dbReference type="ARBA" id="ARBA00023004"/>
    </source>
</evidence>
<reference evidence="6 7" key="1">
    <citation type="submission" date="2021-10" db="EMBL/GenBank/DDBJ databases">
        <title>Lutispora strain m25 sp. nov., a thermophilic, non-spore-forming bacterium isolated from a lab-scale methanogenic bioreactor digesting anaerobic sludge.</title>
        <authorList>
            <person name="El Houari A."/>
            <person name="Mcdonald J."/>
        </authorList>
    </citation>
    <scope>NUCLEOTIDE SEQUENCE [LARGE SCALE GENOMIC DNA]</scope>
    <source>
        <strain evidence="7">m25</strain>
    </source>
</reference>
<keyword evidence="7" id="KW-1185">Reference proteome</keyword>
<keyword evidence="1" id="KW-0004">4Fe-4S</keyword>
<dbReference type="SUPFAM" id="SSF54862">
    <property type="entry name" value="4Fe-4S ferredoxins"/>
    <property type="match status" value="1"/>
</dbReference>
<proteinExistence type="predicted"/>
<evidence type="ECO:0000313" key="7">
    <source>
        <dbReference type="Proteomes" id="UP001651880"/>
    </source>
</evidence>
<evidence type="ECO:0000259" key="5">
    <source>
        <dbReference type="PROSITE" id="PS51379"/>
    </source>
</evidence>
<organism evidence="6 7">
    <name type="scientific">Lutispora saccharofermentans</name>
    <dbReference type="NCBI Taxonomy" id="3024236"/>
    <lineage>
        <taxon>Bacteria</taxon>
        <taxon>Bacillati</taxon>
        <taxon>Bacillota</taxon>
        <taxon>Clostridia</taxon>
        <taxon>Lutisporales</taxon>
        <taxon>Lutisporaceae</taxon>
        <taxon>Lutispora</taxon>
    </lineage>
</organism>
<dbReference type="PROSITE" id="PS00198">
    <property type="entry name" value="4FE4S_FER_1"/>
    <property type="match status" value="1"/>
</dbReference>
<sequence>MSMISIRKDWCKRCGICIEFCPVKVFAQEADGTPVPQNQDKCTVCRLCELRCPDFAIKVEVTEDESK</sequence>
<protein>
    <submittedName>
        <fullName evidence="6">Ferredoxin family protein</fullName>
    </submittedName>
</protein>
<accession>A0ABT1ND92</accession>
<dbReference type="EMBL" id="JAJEKE010000004">
    <property type="protein sequence ID" value="MCQ1529229.1"/>
    <property type="molecule type" value="Genomic_DNA"/>
</dbReference>
<feature type="domain" description="4Fe-4S ferredoxin-type" evidence="5">
    <location>
        <begin position="2"/>
        <end position="31"/>
    </location>
</feature>
<dbReference type="PANTHER" id="PTHR43687:SF4">
    <property type="entry name" value="BLR5484 PROTEIN"/>
    <property type="match status" value="1"/>
</dbReference>
<evidence type="ECO:0000256" key="4">
    <source>
        <dbReference type="ARBA" id="ARBA00023014"/>
    </source>
</evidence>
<evidence type="ECO:0000256" key="1">
    <source>
        <dbReference type="ARBA" id="ARBA00022485"/>
    </source>
</evidence>
<keyword evidence="4" id="KW-0411">Iron-sulfur</keyword>
<dbReference type="Gene3D" id="3.30.70.20">
    <property type="match status" value="1"/>
</dbReference>
<comment type="caution">
    <text evidence="6">The sequence shown here is derived from an EMBL/GenBank/DDBJ whole genome shotgun (WGS) entry which is preliminary data.</text>
</comment>
<dbReference type="Pfam" id="PF13237">
    <property type="entry name" value="Fer4_10"/>
    <property type="match status" value="1"/>
</dbReference>
<evidence type="ECO:0000313" key="6">
    <source>
        <dbReference type="EMBL" id="MCQ1529229.1"/>
    </source>
</evidence>
<dbReference type="InterPro" id="IPR050572">
    <property type="entry name" value="Fe-S_Ferredoxin"/>
</dbReference>
<keyword evidence="3" id="KW-0408">Iron</keyword>
<evidence type="ECO:0000256" key="2">
    <source>
        <dbReference type="ARBA" id="ARBA00022723"/>
    </source>
</evidence>
<feature type="domain" description="4Fe-4S ferredoxin-type" evidence="5">
    <location>
        <begin position="32"/>
        <end position="62"/>
    </location>
</feature>
<keyword evidence="2" id="KW-0479">Metal-binding</keyword>
<dbReference type="Proteomes" id="UP001651880">
    <property type="component" value="Unassembled WGS sequence"/>
</dbReference>